<protein>
    <submittedName>
        <fullName evidence="1">Uncharacterized protein YshB</fullName>
    </submittedName>
</protein>
<gene>
    <name evidence="1" type="primary">yshB</name>
    <name evidence="1" type="ORF">LACPI_1676</name>
</gene>
<dbReference type="Proteomes" id="UP000033166">
    <property type="component" value="Chromosome I"/>
</dbReference>
<proteinExistence type="predicted"/>
<dbReference type="EMBL" id="LN774769">
    <property type="protein sequence ID" value="CEN28876.1"/>
    <property type="molecule type" value="Genomic_DNA"/>
</dbReference>
<evidence type="ECO:0000313" key="1">
    <source>
        <dbReference type="EMBL" id="CEN28876.1"/>
    </source>
</evidence>
<name>A0A0D6DY42_9LACT</name>
<dbReference type="InterPro" id="IPR014924">
    <property type="entry name" value="DUF1803"/>
</dbReference>
<evidence type="ECO:0000313" key="2">
    <source>
        <dbReference type="Proteomes" id="UP000033166"/>
    </source>
</evidence>
<dbReference type="KEGG" id="lpk:LACPI_1676"/>
<dbReference type="HOGENOM" id="CLU_096423_0_0_9"/>
<sequence>MSIKIFNHTKLTETPFFQALITFLANHEDVTLRKIKAAFNSEKNLERQIENFVQAGLISRLDKRYTNNFQVFGDEDFALNLPVSVPKTLIFADPFFVVEGSELMAALNASQMQQTLSNQTNSIQLHLASNFARTDDSLANYFYHVEKRVALSVVEQEVFDLIGDIDPEYALKYMTTFLLKFLKKDIVKNKKPDIFVQALIVFGYIHLVSEDNYQSALPIIDQTFDTVSFDAPKAFIAEQLKQREQVENFMSL</sequence>
<dbReference type="Pfam" id="PF08820">
    <property type="entry name" value="DUF1803"/>
    <property type="match status" value="1"/>
</dbReference>
<organism evidence="1 2">
    <name type="scientific">Pseudolactococcus piscium MKFS47</name>
    <dbReference type="NCBI Taxonomy" id="297352"/>
    <lineage>
        <taxon>Bacteria</taxon>
        <taxon>Bacillati</taxon>
        <taxon>Bacillota</taxon>
        <taxon>Bacilli</taxon>
        <taxon>Lactobacillales</taxon>
        <taxon>Streptococcaceae</taxon>
        <taxon>Pseudolactococcus</taxon>
    </lineage>
</organism>
<reference evidence="2" key="1">
    <citation type="submission" date="2015-01" db="EMBL/GenBank/DDBJ databases">
        <authorList>
            <person name="Andreevskaya M."/>
        </authorList>
    </citation>
    <scope>NUCLEOTIDE SEQUENCE [LARGE SCALE GENOMIC DNA]</scope>
    <source>
        <strain evidence="2">MKFS47</strain>
    </source>
</reference>
<accession>A0A0D6DY42</accession>
<dbReference type="RefSeq" id="WP_047915929.1">
    <property type="nucleotide sequence ID" value="NZ_LN774769.1"/>
</dbReference>
<dbReference type="AlphaFoldDB" id="A0A0D6DY42"/>